<feature type="transmembrane region" description="Helical" evidence="7">
    <location>
        <begin position="181"/>
        <end position="202"/>
    </location>
</feature>
<keyword evidence="6 7" id="KW-0472">Membrane</keyword>
<gene>
    <name evidence="9" type="ORF">C8C76_11430</name>
</gene>
<evidence type="ECO:0000256" key="1">
    <source>
        <dbReference type="ARBA" id="ARBA00004651"/>
    </source>
</evidence>
<feature type="transmembrane region" description="Helical" evidence="7">
    <location>
        <begin position="104"/>
        <end position="125"/>
    </location>
</feature>
<protein>
    <submittedName>
        <fullName evidence="9">Carbohydrate ABC transporter membrane protein 2 (CUT1 family)</fullName>
    </submittedName>
</protein>
<keyword evidence="5 7" id="KW-1133">Transmembrane helix</keyword>
<evidence type="ECO:0000256" key="2">
    <source>
        <dbReference type="ARBA" id="ARBA00022448"/>
    </source>
</evidence>
<dbReference type="Proteomes" id="UP000244089">
    <property type="component" value="Unassembled WGS sequence"/>
</dbReference>
<dbReference type="PROSITE" id="PS50928">
    <property type="entry name" value="ABC_TM1"/>
    <property type="match status" value="1"/>
</dbReference>
<proteinExistence type="inferred from homology"/>
<comment type="caution">
    <text evidence="9">The sequence shown here is derived from an EMBL/GenBank/DDBJ whole genome shotgun (WGS) entry which is preliminary data.</text>
</comment>
<evidence type="ECO:0000256" key="6">
    <source>
        <dbReference type="ARBA" id="ARBA00023136"/>
    </source>
</evidence>
<reference evidence="9 10" key="1">
    <citation type="submission" date="2018-04" db="EMBL/GenBank/DDBJ databases">
        <title>Subsurface microbial communities from deep shales in Ohio and West Virginia, USA.</title>
        <authorList>
            <person name="Wrighton K."/>
        </authorList>
    </citation>
    <scope>NUCLEOTIDE SEQUENCE [LARGE SCALE GENOMIC DNA]</scope>
    <source>
        <strain evidence="9 10">WC1</strain>
    </source>
</reference>
<dbReference type="PANTHER" id="PTHR43744:SF12">
    <property type="entry name" value="ABC TRANSPORTER PERMEASE PROTEIN MG189-RELATED"/>
    <property type="match status" value="1"/>
</dbReference>
<keyword evidence="4 7" id="KW-0812">Transmembrane</keyword>
<evidence type="ECO:0000256" key="3">
    <source>
        <dbReference type="ARBA" id="ARBA00022475"/>
    </source>
</evidence>
<dbReference type="PANTHER" id="PTHR43744">
    <property type="entry name" value="ABC TRANSPORTER PERMEASE PROTEIN MG189-RELATED-RELATED"/>
    <property type="match status" value="1"/>
</dbReference>
<evidence type="ECO:0000256" key="7">
    <source>
        <dbReference type="RuleBase" id="RU363032"/>
    </source>
</evidence>
<feature type="transmembrane region" description="Helical" evidence="7">
    <location>
        <begin position="137"/>
        <end position="160"/>
    </location>
</feature>
<feature type="transmembrane region" description="Helical" evidence="7">
    <location>
        <begin position="65"/>
        <end position="92"/>
    </location>
</feature>
<keyword evidence="3" id="KW-1003">Cell membrane</keyword>
<feature type="transmembrane region" description="Helical" evidence="7">
    <location>
        <begin position="9"/>
        <end position="30"/>
    </location>
</feature>
<dbReference type="InterPro" id="IPR000515">
    <property type="entry name" value="MetI-like"/>
</dbReference>
<evidence type="ECO:0000313" key="9">
    <source>
        <dbReference type="EMBL" id="PTV98763.1"/>
    </source>
</evidence>
<organism evidence="9 10">
    <name type="scientific">Halanaerobium saccharolyticum</name>
    <dbReference type="NCBI Taxonomy" id="43595"/>
    <lineage>
        <taxon>Bacteria</taxon>
        <taxon>Bacillati</taxon>
        <taxon>Bacillota</taxon>
        <taxon>Clostridia</taxon>
        <taxon>Halanaerobiales</taxon>
        <taxon>Halanaerobiaceae</taxon>
        <taxon>Halanaerobium</taxon>
    </lineage>
</organism>
<feature type="transmembrane region" description="Helical" evidence="7">
    <location>
        <begin position="237"/>
        <end position="260"/>
    </location>
</feature>
<accession>A0A2T5RJH7</accession>
<dbReference type="OrthoDB" id="156617at2"/>
<name>A0A2T5RJH7_9FIRM</name>
<comment type="similarity">
    <text evidence="7">Belongs to the binding-protein-dependent transport system permease family.</text>
</comment>
<dbReference type="CDD" id="cd06261">
    <property type="entry name" value="TM_PBP2"/>
    <property type="match status" value="1"/>
</dbReference>
<dbReference type="RefSeq" id="WP_108140079.1">
    <property type="nucleotide sequence ID" value="NZ_QAXS01000014.1"/>
</dbReference>
<feature type="domain" description="ABC transmembrane type-1" evidence="8">
    <location>
        <begin position="69"/>
        <end position="259"/>
    </location>
</feature>
<evidence type="ECO:0000259" key="8">
    <source>
        <dbReference type="PROSITE" id="PS50928"/>
    </source>
</evidence>
<sequence>MMINKLKQLVIYLFLLIWLLITGYPLVFLVQNSFKIRMEFFRNPVWSLPESFTFQNYIEVMESGFYMYFINSIIVCFISVAIIIIVSALASYAISRIDFKFNKIVYILFLAGMMIPIHSTLIPIYKLTLSMGLYDRLSALIGPYVAFSLPISVFILTGFINDIPYELEEAAIIDGASRFRIFRDIILPLVKPAIATVAIYNLTLLWNQFAYALVLTSSPSKRILTLGLFEFQGQHGINIPLTLTALFLSVLPLILLYVFLQEHIIKGMTAGALKG</sequence>
<comment type="subcellular location">
    <subcellularLocation>
        <location evidence="1 7">Cell membrane</location>
        <topology evidence="1 7">Multi-pass membrane protein</topology>
    </subcellularLocation>
</comment>
<dbReference type="GO" id="GO:0005886">
    <property type="term" value="C:plasma membrane"/>
    <property type="evidence" value="ECO:0007669"/>
    <property type="project" value="UniProtKB-SubCell"/>
</dbReference>
<evidence type="ECO:0000313" key="10">
    <source>
        <dbReference type="Proteomes" id="UP000244089"/>
    </source>
</evidence>
<dbReference type="Pfam" id="PF00528">
    <property type="entry name" value="BPD_transp_1"/>
    <property type="match status" value="1"/>
</dbReference>
<keyword evidence="2 7" id="KW-0813">Transport</keyword>
<evidence type="ECO:0000256" key="5">
    <source>
        <dbReference type="ARBA" id="ARBA00022989"/>
    </source>
</evidence>
<dbReference type="AlphaFoldDB" id="A0A2T5RJH7"/>
<evidence type="ECO:0000256" key="4">
    <source>
        <dbReference type="ARBA" id="ARBA00022692"/>
    </source>
</evidence>
<dbReference type="EMBL" id="QAXS01000014">
    <property type="protein sequence ID" value="PTV98763.1"/>
    <property type="molecule type" value="Genomic_DNA"/>
</dbReference>
<dbReference type="GO" id="GO:0055085">
    <property type="term" value="P:transmembrane transport"/>
    <property type="evidence" value="ECO:0007669"/>
    <property type="project" value="InterPro"/>
</dbReference>
<dbReference type="Gene3D" id="1.10.3720.10">
    <property type="entry name" value="MetI-like"/>
    <property type="match status" value="1"/>
</dbReference>
<dbReference type="InterPro" id="IPR035906">
    <property type="entry name" value="MetI-like_sf"/>
</dbReference>
<dbReference type="SUPFAM" id="SSF161098">
    <property type="entry name" value="MetI-like"/>
    <property type="match status" value="1"/>
</dbReference>